<dbReference type="InterPro" id="IPR036457">
    <property type="entry name" value="PPM-type-like_dom_sf"/>
</dbReference>
<dbReference type="OrthoDB" id="10264738at2759"/>
<dbReference type="AlphaFoldDB" id="D7TKM7"/>
<dbReference type="HOGENOM" id="CLU_013173_0_1_1"/>
<protein>
    <recommendedName>
        <fullName evidence="1">PPM-type phosphatase domain-containing protein</fullName>
    </recommendedName>
</protein>
<dbReference type="EMBL" id="FN595992">
    <property type="protein sequence ID" value="CBI31049.3"/>
    <property type="molecule type" value="Genomic_DNA"/>
</dbReference>
<reference evidence="3" key="1">
    <citation type="journal article" date="2007" name="Nature">
        <title>The grapevine genome sequence suggests ancestral hexaploidization in major angiosperm phyla.</title>
        <authorList>
            <consortium name="The French-Italian Public Consortium for Grapevine Genome Characterization."/>
            <person name="Jaillon O."/>
            <person name="Aury J.-M."/>
            <person name="Noel B."/>
            <person name="Policriti A."/>
            <person name="Clepet C."/>
            <person name="Casagrande A."/>
            <person name="Choisne N."/>
            <person name="Aubourg S."/>
            <person name="Vitulo N."/>
            <person name="Jubin C."/>
            <person name="Vezzi A."/>
            <person name="Legeai F."/>
            <person name="Hugueney P."/>
            <person name="Dasilva C."/>
            <person name="Horner D."/>
            <person name="Mica E."/>
            <person name="Jublot D."/>
            <person name="Poulain J."/>
            <person name="Bruyere C."/>
            <person name="Billault A."/>
            <person name="Segurens B."/>
            <person name="Gouyvenoux M."/>
            <person name="Ugarte E."/>
            <person name="Cattonaro F."/>
            <person name="Anthouard V."/>
            <person name="Vico V."/>
            <person name="Del Fabbro C."/>
            <person name="Alaux M."/>
            <person name="Di Gaspero G."/>
            <person name="Dumas V."/>
            <person name="Felice N."/>
            <person name="Paillard S."/>
            <person name="Juman I."/>
            <person name="Moroldo M."/>
            <person name="Scalabrin S."/>
            <person name="Canaguier A."/>
            <person name="Le Clainche I."/>
            <person name="Malacrida G."/>
            <person name="Durand E."/>
            <person name="Pesole G."/>
            <person name="Laucou V."/>
            <person name="Chatelet P."/>
            <person name="Merdinoglu D."/>
            <person name="Delledonne M."/>
            <person name="Pezzotti M."/>
            <person name="Lecharny A."/>
            <person name="Scarpelli C."/>
            <person name="Artiguenave F."/>
            <person name="Pe M.E."/>
            <person name="Valle G."/>
            <person name="Morgante M."/>
            <person name="Caboche M."/>
            <person name="Adam-Blondon A.-F."/>
            <person name="Weissenbach J."/>
            <person name="Quetier F."/>
            <person name="Wincker P."/>
        </authorList>
    </citation>
    <scope>NUCLEOTIDE SEQUENCE [LARGE SCALE GENOMIC DNA]</scope>
    <source>
        <strain evidence="3">cv. Pinot noir / PN40024</strain>
    </source>
</reference>
<dbReference type="InterPro" id="IPR015655">
    <property type="entry name" value="PP2C"/>
</dbReference>
<evidence type="ECO:0000313" key="3">
    <source>
        <dbReference type="Proteomes" id="UP000009183"/>
    </source>
</evidence>
<dbReference type="InParanoid" id="D7TKM7"/>
<proteinExistence type="predicted"/>
<accession>D7TKM7</accession>
<dbReference type="Gene3D" id="3.60.40.10">
    <property type="entry name" value="PPM-type phosphatase domain"/>
    <property type="match status" value="2"/>
</dbReference>
<dbReference type="FunFam" id="3.60.40.10:FF:000180">
    <property type="entry name" value="Putative protein phosphatase 2C-like protein 44"/>
    <property type="match status" value="1"/>
</dbReference>
<dbReference type="PROSITE" id="PS51746">
    <property type="entry name" value="PPM_2"/>
    <property type="match status" value="1"/>
</dbReference>
<dbReference type="PaxDb" id="29760-VIT_10s0003g05240.t01"/>
<dbReference type="GO" id="GO:0004722">
    <property type="term" value="F:protein serine/threonine phosphatase activity"/>
    <property type="evidence" value="ECO:0007669"/>
    <property type="project" value="InterPro"/>
</dbReference>
<dbReference type="PANTHER" id="PTHR47992">
    <property type="entry name" value="PROTEIN PHOSPHATASE"/>
    <property type="match status" value="1"/>
</dbReference>
<name>D7TKM7_VITVI</name>
<dbReference type="CDD" id="cd00143">
    <property type="entry name" value="PP2Cc"/>
    <property type="match status" value="1"/>
</dbReference>
<sequence length="161" mass="18436">MEDYIVAEKRQINGNELGLYAIFDGHSGKQVAEYLHSHLFDNILQKPDFWTNPKRQRWICVQTFRSVPRVDGQLAMARAIGDEKLKEHITSEPDVAIVMMDTDVKFIILADDGLWNVMSNQEAADCIRELRDGQETYEELIKEALSRGSHEDISCVVVAFH</sequence>
<dbReference type="OMA" id="SHEDISC"/>
<dbReference type="SMART" id="SM00332">
    <property type="entry name" value="PP2Cc"/>
    <property type="match status" value="1"/>
</dbReference>
<organism evidence="2 3">
    <name type="scientific">Vitis vinifera</name>
    <name type="common">Grape</name>
    <dbReference type="NCBI Taxonomy" id="29760"/>
    <lineage>
        <taxon>Eukaryota</taxon>
        <taxon>Viridiplantae</taxon>
        <taxon>Streptophyta</taxon>
        <taxon>Embryophyta</taxon>
        <taxon>Tracheophyta</taxon>
        <taxon>Spermatophyta</taxon>
        <taxon>Magnoliopsida</taxon>
        <taxon>eudicotyledons</taxon>
        <taxon>Gunneridae</taxon>
        <taxon>Pentapetalae</taxon>
        <taxon>rosids</taxon>
        <taxon>Vitales</taxon>
        <taxon>Vitaceae</taxon>
        <taxon>Viteae</taxon>
        <taxon>Vitis</taxon>
    </lineage>
</organism>
<dbReference type="SUPFAM" id="SSF81606">
    <property type="entry name" value="PP2C-like"/>
    <property type="match status" value="1"/>
</dbReference>
<feature type="domain" description="PPM-type phosphatase" evidence="1">
    <location>
        <begin position="1"/>
        <end position="160"/>
    </location>
</feature>
<dbReference type="eggNOG" id="KOG0698">
    <property type="taxonomic scope" value="Eukaryota"/>
</dbReference>
<keyword evidence="3" id="KW-1185">Reference proteome</keyword>
<dbReference type="Proteomes" id="UP000009183">
    <property type="component" value="Chromosome 10"/>
</dbReference>
<evidence type="ECO:0000259" key="1">
    <source>
        <dbReference type="PROSITE" id="PS51746"/>
    </source>
</evidence>
<dbReference type="InterPro" id="IPR001932">
    <property type="entry name" value="PPM-type_phosphatase-like_dom"/>
</dbReference>
<dbReference type="Pfam" id="PF00481">
    <property type="entry name" value="PP2C"/>
    <property type="match status" value="1"/>
</dbReference>
<evidence type="ECO:0000313" key="2">
    <source>
        <dbReference type="EMBL" id="CBI31049.3"/>
    </source>
</evidence>
<gene>
    <name evidence="2" type="ordered locus">VIT_10s0003g05240</name>
</gene>